<protein>
    <submittedName>
        <fullName evidence="3">Polymer-forming cytoskeletal</fullName>
    </submittedName>
</protein>
<reference evidence="3 4" key="1">
    <citation type="submission" date="2016-07" db="EMBL/GenBank/DDBJ databases">
        <title>Complete genome sequence of Altererythrobacter namhicola JCM 16345T, containing esterase-encoding genes.</title>
        <authorList>
            <person name="Cheng H."/>
            <person name="Wu Y.-H."/>
            <person name="Jian S.-L."/>
            <person name="Huo Y.-Y."/>
            <person name="Wang C.-S."/>
            <person name="Xu X.-W."/>
        </authorList>
    </citation>
    <scope>NUCLEOTIDE SEQUENCE [LARGE SCALE GENOMIC DNA]</scope>
    <source>
        <strain evidence="3 4">JCM 16345</strain>
    </source>
</reference>
<proteinExistence type="inferred from homology"/>
<dbReference type="InterPro" id="IPR007607">
    <property type="entry name" value="BacA/B"/>
</dbReference>
<feature type="region of interest" description="Disordered" evidence="2">
    <location>
        <begin position="1"/>
        <end position="24"/>
    </location>
</feature>
<evidence type="ECO:0000313" key="3">
    <source>
        <dbReference type="EMBL" id="ANU06713.1"/>
    </source>
</evidence>
<organism evidence="3 4">
    <name type="scientific">Paraurantiacibacter namhicola</name>
    <dbReference type="NCBI Taxonomy" id="645517"/>
    <lineage>
        <taxon>Bacteria</taxon>
        <taxon>Pseudomonadati</taxon>
        <taxon>Pseudomonadota</taxon>
        <taxon>Alphaproteobacteria</taxon>
        <taxon>Sphingomonadales</taxon>
        <taxon>Erythrobacteraceae</taxon>
        <taxon>Paraurantiacibacter</taxon>
    </lineage>
</organism>
<evidence type="ECO:0000256" key="1">
    <source>
        <dbReference type="ARBA" id="ARBA00044755"/>
    </source>
</evidence>
<dbReference type="PANTHER" id="PTHR35024">
    <property type="entry name" value="HYPOTHETICAL CYTOSOLIC PROTEIN"/>
    <property type="match status" value="1"/>
</dbReference>
<dbReference type="KEGG" id="anh:A6F65_00388"/>
<keyword evidence="4" id="KW-1185">Reference proteome</keyword>
<evidence type="ECO:0000256" key="2">
    <source>
        <dbReference type="SAM" id="MobiDB-lite"/>
    </source>
</evidence>
<dbReference type="PANTHER" id="PTHR35024:SF4">
    <property type="entry name" value="POLYMER-FORMING CYTOSKELETAL PROTEIN"/>
    <property type="match status" value="1"/>
</dbReference>
<dbReference type="EMBL" id="CP016545">
    <property type="protein sequence ID" value="ANU06713.1"/>
    <property type="molecule type" value="Genomic_DNA"/>
</dbReference>
<dbReference type="STRING" id="645517.A6F65_00388"/>
<dbReference type="Pfam" id="PF04519">
    <property type="entry name" value="Bactofilin"/>
    <property type="match status" value="1"/>
</dbReference>
<dbReference type="Proteomes" id="UP000092698">
    <property type="component" value="Chromosome"/>
</dbReference>
<sequence>MFSKKPDAPLPPQRKRNVANPGSTFSVLGPDVSITGDISANADLHVDGKVHGDITCKAIVQGEESVINGSIEAESARISGTVKGTISARELVVLRSARIEGDVRYEALTVEQGAHIEGRFSHGEARASTQGAKPAAKQNGNDGGEPVLTVAN</sequence>
<name>A0A1C7D5X9_9SPHN</name>
<comment type="similarity">
    <text evidence="1">Belongs to the bactofilin family.</text>
</comment>
<feature type="region of interest" description="Disordered" evidence="2">
    <location>
        <begin position="119"/>
        <end position="152"/>
    </location>
</feature>
<accession>A0A1C7D5X9</accession>
<gene>
    <name evidence="3" type="ORF">A6F65_00388</name>
</gene>
<dbReference type="AlphaFoldDB" id="A0A1C7D5X9"/>
<evidence type="ECO:0000313" key="4">
    <source>
        <dbReference type="Proteomes" id="UP000092698"/>
    </source>
</evidence>
<dbReference type="OrthoDB" id="5738271at2"/>